<dbReference type="PANTHER" id="PTHR12835:SF5">
    <property type="entry name" value="BIOTIN--PROTEIN LIGASE"/>
    <property type="match status" value="1"/>
</dbReference>
<keyword evidence="1 3" id="KW-0436">Ligase</keyword>
<evidence type="ECO:0000313" key="4">
    <source>
        <dbReference type="Proteomes" id="UP000295064"/>
    </source>
</evidence>
<evidence type="ECO:0000256" key="1">
    <source>
        <dbReference type="ARBA" id="ARBA00022598"/>
    </source>
</evidence>
<dbReference type="GO" id="GO:0004077">
    <property type="term" value="F:biotin--[biotin carboxyl-carrier protein] ligase activity"/>
    <property type="evidence" value="ECO:0007669"/>
    <property type="project" value="InterPro"/>
</dbReference>
<name>A0A4R6LE13_9FIRM</name>
<dbReference type="AlphaFoldDB" id="A0A4R6LE13"/>
<accession>A0A4R6LE13</accession>
<dbReference type="Pfam" id="PF03099">
    <property type="entry name" value="BPL_LplA_LipB"/>
    <property type="match status" value="1"/>
</dbReference>
<dbReference type="OrthoDB" id="9807064at2"/>
<organism evidence="3 4">
    <name type="scientific">Halanaerobium saccharolyticum</name>
    <dbReference type="NCBI Taxonomy" id="43595"/>
    <lineage>
        <taxon>Bacteria</taxon>
        <taxon>Bacillati</taxon>
        <taxon>Bacillota</taxon>
        <taxon>Clostridia</taxon>
        <taxon>Halanaerobiales</taxon>
        <taxon>Halanaerobiaceae</taxon>
        <taxon>Halanaerobium</taxon>
    </lineage>
</organism>
<dbReference type="SUPFAM" id="SSF55681">
    <property type="entry name" value="Class II aaRS and biotin synthetases"/>
    <property type="match status" value="1"/>
</dbReference>
<dbReference type="Gene3D" id="3.30.930.10">
    <property type="entry name" value="Bira Bifunctional Protein, Domain 2"/>
    <property type="match status" value="1"/>
</dbReference>
<protein>
    <submittedName>
        <fullName evidence="3">BirA family biotin operon repressor/biotin-[acetyl-CoA-carboxylase] ligase</fullName>
    </submittedName>
</protein>
<dbReference type="InterPro" id="IPR004143">
    <property type="entry name" value="BPL_LPL_catalytic"/>
</dbReference>
<dbReference type="GO" id="GO:0005737">
    <property type="term" value="C:cytoplasm"/>
    <property type="evidence" value="ECO:0007669"/>
    <property type="project" value="TreeGrafter"/>
</dbReference>
<dbReference type="GO" id="GO:0009249">
    <property type="term" value="P:protein lipoylation"/>
    <property type="evidence" value="ECO:0007669"/>
    <property type="project" value="UniProtKB-ARBA"/>
</dbReference>
<feature type="domain" description="BPL/LPL catalytic" evidence="2">
    <location>
        <begin position="21"/>
        <end position="205"/>
    </location>
</feature>
<comment type="caution">
    <text evidence="3">The sequence shown here is derived from an EMBL/GenBank/DDBJ whole genome shotgun (WGS) entry which is preliminary data.</text>
</comment>
<evidence type="ECO:0000313" key="3">
    <source>
        <dbReference type="EMBL" id="TDO77661.1"/>
    </source>
</evidence>
<dbReference type="EMBL" id="SNWX01000033">
    <property type="protein sequence ID" value="TDO77661.1"/>
    <property type="molecule type" value="Genomic_DNA"/>
</dbReference>
<dbReference type="InterPro" id="IPR004408">
    <property type="entry name" value="Biotin_CoA_COase_ligase"/>
</dbReference>
<sequence length="279" mass="31545">MKNQNLFNQNKLKNKLKQSLLQNISLKLFKSIDSTNNQAKEFVQKSRLQKNEGKDLIIFAADSQLAGRGRSGHSWFSSDPASIAVSFLFQAKNNIDQIPQITAAAALAVKKTFDFFDLKTDLKWPNDILVKNKKICGILSELVFDAQKDTFVIIGCGINLNNTTFSSGIEKIATSYYLEKEKMIDKNIFLAKLIEKMNFYIKKYLSGSRDKILTSWKKELNLVGKKIDFDFKNDSYTGVIKEVLDSGELLVVSENGHNKKLQSVNTSIDYQSLAKYNNG</sequence>
<evidence type="ECO:0000259" key="2">
    <source>
        <dbReference type="PROSITE" id="PS51733"/>
    </source>
</evidence>
<dbReference type="InterPro" id="IPR045864">
    <property type="entry name" value="aa-tRNA-synth_II/BPL/LPL"/>
</dbReference>
<dbReference type="PANTHER" id="PTHR12835">
    <property type="entry name" value="BIOTIN PROTEIN LIGASE"/>
    <property type="match status" value="1"/>
</dbReference>
<dbReference type="Proteomes" id="UP000295064">
    <property type="component" value="Unassembled WGS sequence"/>
</dbReference>
<dbReference type="GO" id="GO:0016740">
    <property type="term" value="F:transferase activity"/>
    <property type="evidence" value="ECO:0007669"/>
    <property type="project" value="UniProtKB-ARBA"/>
</dbReference>
<dbReference type="PROSITE" id="PS51733">
    <property type="entry name" value="BPL_LPL_CATALYTIC"/>
    <property type="match status" value="1"/>
</dbReference>
<proteinExistence type="predicted"/>
<reference evidence="3 4" key="1">
    <citation type="submission" date="2019-03" db="EMBL/GenBank/DDBJ databases">
        <title>Subsurface microbial communities from deep shales in Ohio and West Virginia, USA.</title>
        <authorList>
            <person name="Wrighton K."/>
        </authorList>
    </citation>
    <scope>NUCLEOTIDE SEQUENCE [LARGE SCALE GENOMIC DNA]</scope>
    <source>
        <strain evidence="3 4">MA284_T2</strain>
    </source>
</reference>
<gene>
    <name evidence="3" type="ORF">DFR79_13338</name>
</gene>
<dbReference type="RefSeq" id="WP_133516135.1">
    <property type="nucleotide sequence ID" value="NZ_SNWX01000033.1"/>
</dbReference>
<dbReference type="CDD" id="cd16442">
    <property type="entry name" value="BPL"/>
    <property type="match status" value="1"/>
</dbReference>
<dbReference type="NCBIfam" id="TIGR00121">
    <property type="entry name" value="birA_ligase"/>
    <property type="match status" value="1"/>
</dbReference>